<dbReference type="Pfam" id="PF00560">
    <property type="entry name" value="LRR_1"/>
    <property type="match status" value="1"/>
</dbReference>
<feature type="transmembrane region" description="Helical" evidence="1">
    <location>
        <begin position="89"/>
        <end position="112"/>
    </location>
</feature>
<proteinExistence type="predicted"/>
<name>A0A8R7P7A6_TRIUA</name>
<organism evidence="2 3">
    <name type="scientific">Triticum urartu</name>
    <name type="common">Red wild einkorn</name>
    <name type="synonym">Crithodium urartu</name>
    <dbReference type="NCBI Taxonomy" id="4572"/>
    <lineage>
        <taxon>Eukaryota</taxon>
        <taxon>Viridiplantae</taxon>
        <taxon>Streptophyta</taxon>
        <taxon>Embryophyta</taxon>
        <taxon>Tracheophyta</taxon>
        <taxon>Spermatophyta</taxon>
        <taxon>Magnoliopsida</taxon>
        <taxon>Liliopsida</taxon>
        <taxon>Poales</taxon>
        <taxon>Poaceae</taxon>
        <taxon>BOP clade</taxon>
        <taxon>Pooideae</taxon>
        <taxon>Triticodae</taxon>
        <taxon>Triticeae</taxon>
        <taxon>Triticinae</taxon>
        <taxon>Triticum</taxon>
    </lineage>
</organism>
<dbReference type="AlphaFoldDB" id="A0A8R7P7A6"/>
<reference evidence="2" key="3">
    <citation type="submission" date="2022-06" db="UniProtKB">
        <authorList>
            <consortium name="EnsemblPlants"/>
        </authorList>
    </citation>
    <scope>IDENTIFICATION</scope>
</reference>
<dbReference type="InterPro" id="IPR001611">
    <property type="entry name" value="Leu-rich_rpt"/>
</dbReference>
<keyword evidence="3" id="KW-1185">Reference proteome</keyword>
<evidence type="ECO:0000313" key="2">
    <source>
        <dbReference type="EnsemblPlants" id="TuG1812G0100003410.01.T01.cds265758"/>
    </source>
</evidence>
<dbReference type="PANTHER" id="PTHR48007">
    <property type="entry name" value="LEUCINE-RICH REPEAT RECEPTOR-LIKE PROTEIN KINASE PXC1"/>
    <property type="match status" value="1"/>
</dbReference>
<dbReference type="InterPro" id="IPR046959">
    <property type="entry name" value="PRK1-6/SRF4-like"/>
</dbReference>
<reference evidence="3" key="1">
    <citation type="journal article" date="2013" name="Nature">
        <title>Draft genome of the wheat A-genome progenitor Triticum urartu.</title>
        <authorList>
            <person name="Ling H.Q."/>
            <person name="Zhao S."/>
            <person name="Liu D."/>
            <person name="Wang J."/>
            <person name="Sun H."/>
            <person name="Zhang C."/>
            <person name="Fan H."/>
            <person name="Li D."/>
            <person name="Dong L."/>
            <person name="Tao Y."/>
            <person name="Gao C."/>
            <person name="Wu H."/>
            <person name="Li Y."/>
            <person name="Cui Y."/>
            <person name="Guo X."/>
            <person name="Zheng S."/>
            <person name="Wang B."/>
            <person name="Yu K."/>
            <person name="Liang Q."/>
            <person name="Yang W."/>
            <person name="Lou X."/>
            <person name="Chen J."/>
            <person name="Feng M."/>
            <person name="Jian J."/>
            <person name="Zhang X."/>
            <person name="Luo G."/>
            <person name="Jiang Y."/>
            <person name="Liu J."/>
            <person name="Wang Z."/>
            <person name="Sha Y."/>
            <person name="Zhang B."/>
            <person name="Wu H."/>
            <person name="Tang D."/>
            <person name="Shen Q."/>
            <person name="Xue P."/>
            <person name="Zou S."/>
            <person name="Wang X."/>
            <person name="Liu X."/>
            <person name="Wang F."/>
            <person name="Yang Y."/>
            <person name="An X."/>
            <person name="Dong Z."/>
            <person name="Zhang K."/>
            <person name="Zhang X."/>
            <person name="Luo M.C."/>
            <person name="Dvorak J."/>
            <person name="Tong Y."/>
            <person name="Wang J."/>
            <person name="Yang H."/>
            <person name="Li Z."/>
            <person name="Wang D."/>
            <person name="Zhang A."/>
            <person name="Wang J."/>
        </authorList>
    </citation>
    <scope>NUCLEOTIDE SEQUENCE</scope>
    <source>
        <strain evidence="3">cv. G1812</strain>
    </source>
</reference>
<dbReference type="SUPFAM" id="SSF52058">
    <property type="entry name" value="L domain-like"/>
    <property type="match status" value="1"/>
</dbReference>
<keyword evidence="1" id="KW-0472">Membrane</keyword>
<dbReference type="Proteomes" id="UP000015106">
    <property type="component" value="Chromosome 1"/>
</dbReference>
<reference evidence="2" key="2">
    <citation type="submission" date="2018-03" db="EMBL/GenBank/DDBJ databases">
        <title>The Triticum urartu genome reveals the dynamic nature of wheat genome evolution.</title>
        <authorList>
            <person name="Ling H."/>
            <person name="Ma B."/>
            <person name="Shi X."/>
            <person name="Liu H."/>
            <person name="Dong L."/>
            <person name="Sun H."/>
            <person name="Cao Y."/>
            <person name="Gao Q."/>
            <person name="Zheng S."/>
            <person name="Li Y."/>
            <person name="Yu Y."/>
            <person name="Du H."/>
            <person name="Qi M."/>
            <person name="Li Y."/>
            <person name="Yu H."/>
            <person name="Cui Y."/>
            <person name="Wang N."/>
            <person name="Chen C."/>
            <person name="Wu H."/>
            <person name="Zhao Y."/>
            <person name="Zhang J."/>
            <person name="Li Y."/>
            <person name="Zhou W."/>
            <person name="Zhang B."/>
            <person name="Hu W."/>
            <person name="Eijk M."/>
            <person name="Tang J."/>
            <person name="Witsenboer H."/>
            <person name="Zhao S."/>
            <person name="Li Z."/>
            <person name="Zhang A."/>
            <person name="Wang D."/>
            <person name="Liang C."/>
        </authorList>
    </citation>
    <scope>NUCLEOTIDE SEQUENCE [LARGE SCALE GENOMIC DNA]</scope>
    <source>
        <strain evidence="2">cv. G1812</strain>
    </source>
</reference>
<dbReference type="Gramene" id="TuG1812G0100003410.01.T01">
    <property type="protein sequence ID" value="TuG1812G0100003410.01.T01.cds265758"/>
    <property type="gene ID" value="TuG1812G0100003410.01"/>
</dbReference>
<evidence type="ECO:0000313" key="3">
    <source>
        <dbReference type="Proteomes" id="UP000015106"/>
    </source>
</evidence>
<dbReference type="Gene3D" id="3.80.10.10">
    <property type="entry name" value="Ribonuclease Inhibitor"/>
    <property type="match status" value="1"/>
</dbReference>
<dbReference type="PANTHER" id="PTHR48007:SF4">
    <property type="entry name" value="LEUCINE-RICH REPEAT RECEPTOR-LIKE PROTEIN KINASE PXC1"/>
    <property type="match status" value="1"/>
</dbReference>
<dbReference type="InterPro" id="IPR032675">
    <property type="entry name" value="LRR_dom_sf"/>
</dbReference>
<protein>
    <submittedName>
        <fullName evidence="2">Uncharacterized protein</fullName>
    </submittedName>
</protein>
<keyword evidence="1" id="KW-1133">Transmembrane helix</keyword>
<sequence>MTRLTGLSLQNSSLSGPIPDLHLPKLRYLNLSYNNLSGPIPAALQKFPANSFLDNAFLCGLPLEPCPGTAPPPPNAPTPPDRGQKPVKIAVVVVGTIVIFVIIMVILVVCICKRKIYKP</sequence>
<dbReference type="EnsemblPlants" id="TuG1812G0100003410.01.T01">
    <property type="protein sequence ID" value="TuG1812G0100003410.01.T01.cds265758"/>
    <property type="gene ID" value="TuG1812G0100003410.01"/>
</dbReference>
<keyword evidence="1" id="KW-0812">Transmembrane</keyword>
<evidence type="ECO:0000256" key="1">
    <source>
        <dbReference type="SAM" id="Phobius"/>
    </source>
</evidence>
<accession>A0A8R7P7A6</accession>